<accession>A0A443RS80</accession>
<sequence>MQRLYSHFDDQINEKGFVRQHIAKDATCLFRCIAQQVHQSQSYHTVVKKDFIEYLERNGHEMNLSGISVDKYVANASSEGYYATFMDALILMKMYEINGYIWTMNDNNLEACDHEHNYCNCLILVYDESCSEFDFIVTKGAEKLMASIQGK</sequence>
<dbReference type="OrthoDB" id="10017659at2759"/>
<dbReference type="GO" id="GO:0016579">
    <property type="term" value="P:protein deubiquitination"/>
    <property type="evidence" value="ECO:0007669"/>
    <property type="project" value="TreeGrafter"/>
</dbReference>
<comment type="caution">
    <text evidence="1">The sequence shown here is derived from an EMBL/GenBank/DDBJ whole genome shotgun (WGS) entry which is preliminary data.</text>
</comment>
<dbReference type="Proteomes" id="UP000288716">
    <property type="component" value="Unassembled WGS sequence"/>
</dbReference>
<dbReference type="InterPro" id="IPR049769">
    <property type="entry name" value="OTU_OTU"/>
</dbReference>
<name>A0A443RS80_9ACAR</name>
<evidence type="ECO:0000313" key="1">
    <source>
        <dbReference type="EMBL" id="RWS18144.1"/>
    </source>
</evidence>
<dbReference type="InterPro" id="IPR050704">
    <property type="entry name" value="Peptidase_C85-like"/>
</dbReference>
<dbReference type="AlphaFoldDB" id="A0A443RS80"/>
<evidence type="ECO:0008006" key="3">
    <source>
        <dbReference type="Google" id="ProtNLM"/>
    </source>
</evidence>
<organism evidence="1 2">
    <name type="scientific">Leptotrombidium deliense</name>
    <dbReference type="NCBI Taxonomy" id="299467"/>
    <lineage>
        <taxon>Eukaryota</taxon>
        <taxon>Metazoa</taxon>
        <taxon>Ecdysozoa</taxon>
        <taxon>Arthropoda</taxon>
        <taxon>Chelicerata</taxon>
        <taxon>Arachnida</taxon>
        <taxon>Acari</taxon>
        <taxon>Acariformes</taxon>
        <taxon>Trombidiformes</taxon>
        <taxon>Prostigmata</taxon>
        <taxon>Anystina</taxon>
        <taxon>Parasitengona</taxon>
        <taxon>Trombiculoidea</taxon>
        <taxon>Trombiculidae</taxon>
        <taxon>Leptotrombidium</taxon>
    </lineage>
</organism>
<reference evidence="1 2" key="1">
    <citation type="journal article" date="2018" name="Gigascience">
        <title>Genomes of trombidid mites reveal novel predicted allergens and laterally-transferred genes associated with secondary metabolism.</title>
        <authorList>
            <person name="Dong X."/>
            <person name="Chaisiri K."/>
            <person name="Xia D."/>
            <person name="Armstrong S.D."/>
            <person name="Fang Y."/>
            <person name="Donnelly M.J."/>
            <person name="Kadowaki T."/>
            <person name="McGarry J.W."/>
            <person name="Darby A.C."/>
            <person name="Makepeace B.L."/>
        </authorList>
    </citation>
    <scope>NUCLEOTIDE SEQUENCE [LARGE SCALE GENOMIC DNA]</scope>
    <source>
        <strain evidence="1">UoL-UT</strain>
    </source>
</reference>
<proteinExistence type="predicted"/>
<dbReference type="Gene3D" id="3.90.70.80">
    <property type="match status" value="1"/>
</dbReference>
<keyword evidence="2" id="KW-1185">Reference proteome</keyword>
<dbReference type="VEuPathDB" id="VectorBase:LDEU013896"/>
<dbReference type="CDD" id="cd22753">
    <property type="entry name" value="OTU_ALG13-like"/>
    <property type="match status" value="1"/>
</dbReference>
<dbReference type="EMBL" id="NCKV01045248">
    <property type="protein sequence ID" value="RWS18144.1"/>
    <property type="molecule type" value="Genomic_DNA"/>
</dbReference>
<dbReference type="GO" id="GO:0004843">
    <property type="term" value="F:cysteine-type deubiquitinase activity"/>
    <property type="evidence" value="ECO:0007669"/>
    <property type="project" value="TreeGrafter"/>
</dbReference>
<evidence type="ECO:0000313" key="2">
    <source>
        <dbReference type="Proteomes" id="UP000288716"/>
    </source>
</evidence>
<gene>
    <name evidence="1" type="ORF">B4U80_09539</name>
</gene>
<protein>
    <recommendedName>
        <fullName evidence="3">OTU domain-containing protein</fullName>
    </recommendedName>
</protein>
<dbReference type="STRING" id="299467.A0A443RS80"/>
<dbReference type="PANTHER" id="PTHR12419">
    <property type="entry name" value="OTU DOMAIN CONTAINING PROTEIN"/>
    <property type="match status" value="1"/>
</dbReference>